<dbReference type="EMBL" id="VOSO01000014">
    <property type="protein sequence ID" value="MCC7659896.1"/>
    <property type="molecule type" value="Genomic_DNA"/>
</dbReference>
<dbReference type="Proteomes" id="UP001199135">
    <property type="component" value="Unassembled WGS sequence"/>
</dbReference>
<evidence type="ECO:0000313" key="1">
    <source>
        <dbReference type="EMBL" id="MCC7659896.1"/>
    </source>
</evidence>
<accession>A0ABS8J7C0</accession>
<evidence type="ECO:0000313" key="2">
    <source>
        <dbReference type="Proteomes" id="UP001199135"/>
    </source>
</evidence>
<dbReference type="RefSeq" id="WP_230490395.1">
    <property type="nucleotide sequence ID" value="NZ_VOSN01000022.1"/>
</dbReference>
<name>A0ABS8J7C0_9GAMM</name>
<reference evidence="1 2" key="1">
    <citation type="submission" date="2019-08" db="EMBL/GenBank/DDBJ databases">
        <title>Genome sequencing of Psyttalia spp.-associated microbial isolates reveals a potentially novel species in the Serratia genus.</title>
        <authorList>
            <person name="Tannieres-Laurent M."/>
            <person name="Sparks M.E."/>
            <person name="Blackburn M.B."/>
            <person name="Gundersen-Rindal D.E."/>
            <person name="Bon M.-C."/>
        </authorList>
    </citation>
    <scope>NUCLEOTIDE SEQUENCE [LARGE SCALE GENOMIC DNA]</scope>
    <source>
        <strain evidence="2">Pon4B</strain>
    </source>
</reference>
<evidence type="ECO:0008006" key="3">
    <source>
        <dbReference type="Google" id="ProtNLM"/>
    </source>
</evidence>
<gene>
    <name evidence="1" type="ORF">FUU20_14245</name>
</gene>
<organism evidence="1 2">
    <name type="scientific">Serratia montpellierensis</name>
    <dbReference type="NCBI Taxonomy" id="2598730"/>
    <lineage>
        <taxon>Bacteria</taxon>
        <taxon>Pseudomonadati</taxon>
        <taxon>Pseudomonadota</taxon>
        <taxon>Gammaproteobacteria</taxon>
        <taxon>Enterobacterales</taxon>
        <taxon>Yersiniaceae</taxon>
        <taxon>Serratia</taxon>
    </lineage>
</organism>
<sequence>MTQEKIKVPVQRPMASTVDADIARAAYEEYAIQCGDGQSFERLHQRGGFCWAELAALLYARIKRLEGEQK</sequence>
<keyword evidence="2" id="KW-1185">Reference proteome</keyword>
<comment type="caution">
    <text evidence="1">The sequence shown here is derived from an EMBL/GenBank/DDBJ whole genome shotgun (WGS) entry which is preliminary data.</text>
</comment>
<proteinExistence type="predicted"/>
<protein>
    <recommendedName>
        <fullName evidence="3">ANR family transcriptional regulator</fullName>
    </recommendedName>
</protein>